<dbReference type="EMBL" id="QZFU01000041">
    <property type="protein sequence ID" value="RJO70165.1"/>
    <property type="molecule type" value="Genomic_DNA"/>
</dbReference>
<protein>
    <submittedName>
        <fullName evidence="2">Uncharacterized protein</fullName>
    </submittedName>
</protein>
<dbReference type="Proteomes" id="UP000266677">
    <property type="component" value="Unassembled WGS sequence"/>
</dbReference>
<dbReference type="AlphaFoldDB" id="A0A3A4JV64"/>
<gene>
    <name evidence="2" type="ORF">D5S18_29480</name>
</gene>
<feature type="transmembrane region" description="Helical" evidence="1">
    <location>
        <begin position="42"/>
        <end position="69"/>
    </location>
</feature>
<sequence length="163" mass="18257">MRRWKRAYGAHPLHLLVLLMAFALAGYTVWVLGFDALWNHQVWWQAIAVWFVAAIIAHDLILFPAYALVDRILAAASARTRLRVSPLNYVRVPLLGIGLSFLLFFPGIIRQGAVTYHAATGGTQQPFLQRWLLLSAALLAVSAIVYAIQSLRARRPPSRSARD</sequence>
<feature type="transmembrane region" description="Helical" evidence="1">
    <location>
        <begin position="89"/>
        <end position="109"/>
    </location>
</feature>
<keyword evidence="1" id="KW-1133">Transmembrane helix</keyword>
<proteinExistence type="predicted"/>
<accession>A0A3A4JV64</accession>
<keyword evidence="1" id="KW-0812">Transmembrane</keyword>
<reference evidence="2 3" key="1">
    <citation type="submission" date="2018-09" db="EMBL/GenBank/DDBJ databases">
        <title>YIM PH21274 draft genome.</title>
        <authorList>
            <person name="Miao C."/>
        </authorList>
    </citation>
    <scope>NUCLEOTIDE SEQUENCE [LARGE SCALE GENOMIC DNA]</scope>
    <source>
        <strain evidence="2 3">YIM PH 21724</strain>
    </source>
</reference>
<feature type="transmembrane region" description="Helical" evidence="1">
    <location>
        <begin position="129"/>
        <end position="148"/>
    </location>
</feature>
<organism evidence="2 3">
    <name type="scientific">Nocardia panacis</name>
    <dbReference type="NCBI Taxonomy" id="2340916"/>
    <lineage>
        <taxon>Bacteria</taxon>
        <taxon>Bacillati</taxon>
        <taxon>Actinomycetota</taxon>
        <taxon>Actinomycetes</taxon>
        <taxon>Mycobacteriales</taxon>
        <taxon>Nocardiaceae</taxon>
        <taxon>Nocardia</taxon>
    </lineage>
</organism>
<keyword evidence="3" id="KW-1185">Reference proteome</keyword>
<evidence type="ECO:0000313" key="2">
    <source>
        <dbReference type="EMBL" id="RJO70165.1"/>
    </source>
</evidence>
<dbReference type="OrthoDB" id="4464568at2"/>
<evidence type="ECO:0000313" key="3">
    <source>
        <dbReference type="Proteomes" id="UP000266677"/>
    </source>
</evidence>
<keyword evidence="1" id="KW-0472">Membrane</keyword>
<comment type="caution">
    <text evidence="2">The sequence shown here is derived from an EMBL/GenBank/DDBJ whole genome shotgun (WGS) entry which is preliminary data.</text>
</comment>
<name>A0A3A4JV64_9NOCA</name>
<feature type="transmembrane region" description="Helical" evidence="1">
    <location>
        <begin position="12"/>
        <end position="30"/>
    </location>
</feature>
<evidence type="ECO:0000256" key="1">
    <source>
        <dbReference type="SAM" id="Phobius"/>
    </source>
</evidence>